<protein>
    <submittedName>
        <fullName evidence="4">Uncharacterized protein</fullName>
    </submittedName>
</protein>
<dbReference type="PANTHER" id="PTHR28608:SF1">
    <property type="entry name" value="INTEGRATOR COMPLEX SUBUNIT 2"/>
    <property type="match status" value="1"/>
</dbReference>
<dbReference type="GO" id="GO:0032039">
    <property type="term" value="C:integrator complex"/>
    <property type="evidence" value="ECO:0007669"/>
    <property type="project" value="InterPro"/>
</dbReference>
<dbReference type="Pfam" id="PF14750">
    <property type="entry name" value="INTS2"/>
    <property type="match status" value="2"/>
</dbReference>
<dbReference type="PRINTS" id="PR02105">
    <property type="entry name" value="INTSUBUNIT2"/>
</dbReference>
<gene>
    <name evidence="4" type="ORF">DAPPUDRAFT_232326</name>
</gene>
<accession>E9FQN3</accession>
<dbReference type="KEGG" id="dpx:DAPPUDRAFT_232326"/>
<comment type="similarity">
    <text evidence="2">Belongs to the Integrator subunit 2 family.</text>
</comment>
<evidence type="ECO:0000256" key="2">
    <source>
        <dbReference type="ARBA" id="ARBA00006705"/>
    </source>
</evidence>
<name>E9FQN3_DAPPU</name>
<dbReference type="EMBL" id="GL732523">
    <property type="protein sequence ID" value="EFX90014.1"/>
    <property type="molecule type" value="Genomic_DNA"/>
</dbReference>
<proteinExistence type="inferred from homology"/>
<keyword evidence="3" id="KW-0539">Nucleus</keyword>
<evidence type="ECO:0000256" key="3">
    <source>
        <dbReference type="ARBA" id="ARBA00023242"/>
    </source>
</evidence>
<comment type="subcellular location">
    <subcellularLocation>
        <location evidence="1">Nucleus</location>
    </subcellularLocation>
</comment>
<organism evidence="4 5">
    <name type="scientific">Daphnia pulex</name>
    <name type="common">Water flea</name>
    <dbReference type="NCBI Taxonomy" id="6669"/>
    <lineage>
        <taxon>Eukaryota</taxon>
        <taxon>Metazoa</taxon>
        <taxon>Ecdysozoa</taxon>
        <taxon>Arthropoda</taxon>
        <taxon>Crustacea</taxon>
        <taxon>Branchiopoda</taxon>
        <taxon>Diplostraca</taxon>
        <taxon>Cladocera</taxon>
        <taxon>Anomopoda</taxon>
        <taxon>Daphniidae</taxon>
        <taxon>Daphnia</taxon>
    </lineage>
</organism>
<evidence type="ECO:0000313" key="4">
    <source>
        <dbReference type="EMBL" id="EFX90014.1"/>
    </source>
</evidence>
<dbReference type="GO" id="GO:0016180">
    <property type="term" value="P:snRNA processing"/>
    <property type="evidence" value="ECO:0007669"/>
    <property type="project" value="InterPro"/>
</dbReference>
<dbReference type="AlphaFoldDB" id="E9FQN3"/>
<sequence length="232" mass="25758">MPDTFIEVCQSLISNGERYEEESFLGWAKLETLRSLCRMCPNQILMIRLKCRHDIVTAFQTLREELLRSLQSFVQMAADEPLPDRCAVDASALLRLYCALKLYDEEGGLLLKLTTCRPPPTEADLRFVALGLCMLMACPSLIALPEQEQSGKMVRAESYFEKSPASSSDKCMETTRSSFGEMLLLMAIHFHSGQLSAVCDRVVTSHAVRESVTPGLNADVAGFLLVHASISC</sequence>
<dbReference type="InterPro" id="IPR026236">
    <property type="entry name" value="Int2_metazoa"/>
</dbReference>
<dbReference type="HOGENOM" id="CLU_1195891_0_0_1"/>
<dbReference type="OrthoDB" id="70899at2759"/>
<dbReference type="InterPro" id="IPR029321">
    <property type="entry name" value="INTS2"/>
</dbReference>
<dbReference type="eggNOG" id="ENOG502QSP2">
    <property type="taxonomic scope" value="Eukaryota"/>
</dbReference>
<evidence type="ECO:0000313" key="5">
    <source>
        <dbReference type="Proteomes" id="UP000000305"/>
    </source>
</evidence>
<evidence type="ECO:0000256" key="1">
    <source>
        <dbReference type="ARBA" id="ARBA00004123"/>
    </source>
</evidence>
<dbReference type="STRING" id="6669.E9FQN3"/>
<keyword evidence="5" id="KW-1185">Reference proteome</keyword>
<dbReference type="PANTHER" id="PTHR28608">
    <property type="entry name" value="INTEGRATOR COMPLEX SUBUNIT 2"/>
    <property type="match status" value="1"/>
</dbReference>
<dbReference type="Proteomes" id="UP000000305">
    <property type="component" value="Unassembled WGS sequence"/>
</dbReference>
<dbReference type="InParanoid" id="E9FQN3"/>
<reference evidence="4 5" key="1">
    <citation type="journal article" date="2011" name="Science">
        <title>The ecoresponsive genome of Daphnia pulex.</title>
        <authorList>
            <person name="Colbourne J.K."/>
            <person name="Pfrender M.E."/>
            <person name="Gilbert D."/>
            <person name="Thomas W.K."/>
            <person name="Tucker A."/>
            <person name="Oakley T.H."/>
            <person name="Tokishita S."/>
            <person name="Aerts A."/>
            <person name="Arnold G.J."/>
            <person name="Basu M.K."/>
            <person name="Bauer D.J."/>
            <person name="Caceres C.E."/>
            <person name="Carmel L."/>
            <person name="Casola C."/>
            <person name="Choi J.H."/>
            <person name="Detter J.C."/>
            <person name="Dong Q."/>
            <person name="Dusheyko S."/>
            <person name="Eads B.D."/>
            <person name="Frohlich T."/>
            <person name="Geiler-Samerotte K.A."/>
            <person name="Gerlach D."/>
            <person name="Hatcher P."/>
            <person name="Jogdeo S."/>
            <person name="Krijgsveld J."/>
            <person name="Kriventseva E.V."/>
            <person name="Kultz D."/>
            <person name="Laforsch C."/>
            <person name="Lindquist E."/>
            <person name="Lopez J."/>
            <person name="Manak J.R."/>
            <person name="Muller J."/>
            <person name="Pangilinan J."/>
            <person name="Patwardhan R.P."/>
            <person name="Pitluck S."/>
            <person name="Pritham E.J."/>
            <person name="Rechtsteiner A."/>
            <person name="Rho M."/>
            <person name="Rogozin I.B."/>
            <person name="Sakarya O."/>
            <person name="Salamov A."/>
            <person name="Schaack S."/>
            <person name="Shapiro H."/>
            <person name="Shiga Y."/>
            <person name="Skalitzky C."/>
            <person name="Smith Z."/>
            <person name="Souvorov A."/>
            <person name="Sung W."/>
            <person name="Tang Z."/>
            <person name="Tsuchiya D."/>
            <person name="Tu H."/>
            <person name="Vos H."/>
            <person name="Wang M."/>
            <person name="Wolf Y.I."/>
            <person name="Yamagata H."/>
            <person name="Yamada T."/>
            <person name="Ye Y."/>
            <person name="Shaw J.R."/>
            <person name="Andrews J."/>
            <person name="Crease T.J."/>
            <person name="Tang H."/>
            <person name="Lucas S.M."/>
            <person name="Robertson H.M."/>
            <person name="Bork P."/>
            <person name="Koonin E.V."/>
            <person name="Zdobnov E.M."/>
            <person name="Grigoriev I.V."/>
            <person name="Lynch M."/>
            <person name="Boore J.L."/>
        </authorList>
    </citation>
    <scope>NUCLEOTIDE SEQUENCE [LARGE SCALE GENOMIC DNA]</scope>
</reference>